<keyword evidence="2" id="KW-1185">Reference proteome</keyword>
<accession>A0ABX5F646</accession>
<organism evidence="1 2">
    <name type="scientific">Aphanothece cf. minutissima CCALA 015</name>
    <dbReference type="NCBI Taxonomy" id="2107695"/>
    <lineage>
        <taxon>Bacteria</taxon>
        <taxon>Bacillati</taxon>
        <taxon>Cyanobacteriota</taxon>
        <taxon>Cyanophyceae</taxon>
        <taxon>Oscillatoriophycideae</taxon>
        <taxon>Chroococcales</taxon>
        <taxon>Aphanothecaceae</taxon>
        <taxon>Aphanothece</taxon>
    </lineage>
</organism>
<dbReference type="Gene3D" id="3.20.110.20">
    <property type="match status" value="1"/>
</dbReference>
<dbReference type="GO" id="GO:0016787">
    <property type="term" value="F:hydrolase activity"/>
    <property type="evidence" value="ECO:0007669"/>
    <property type="project" value="UniProtKB-KW"/>
</dbReference>
<dbReference type="PANTHER" id="PTHR36306:SF5">
    <property type="entry name" value="SLR1535 PROTEIN"/>
    <property type="match status" value="1"/>
</dbReference>
<comment type="caution">
    <text evidence="1">The sequence shown here is derived from an EMBL/GenBank/DDBJ whole genome shotgun (WGS) entry which is preliminary data.</text>
</comment>
<dbReference type="InterPro" id="IPR011330">
    <property type="entry name" value="Glyco_hydro/deAcase_b/a-brl"/>
</dbReference>
<gene>
    <name evidence="1" type="ORF">C7B81_11245</name>
</gene>
<keyword evidence="1" id="KW-0378">Hydrolase</keyword>
<evidence type="ECO:0000313" key="1">
    <source>
        <dbReference type="EMBL" id="PSB36988.1"/>
    </source>
</evidence>
<dbReference type="InterPro" id="IPR052046">
    <property type="entry name" value="GH57_Enzymes"/>
</dbReference>
<dbReference type="Proteomes" id="UP000238218">
    <property type="component" value="Unassembled WGS sequence"/>
</dbReference>
<dbReference type="RefSeq" id="WP_106221774.1">
    <property type="nucleotide sequence ID" value="NZ_PVWP01000007.1"/>
</dbReference>
<dbReference type="PANTHER" id="PTHR36306">
    <property type="entry name" value="ALPHA-AMYLASE-RELATED-RELATED"/>
    <property type="match status" value="1"/>
</dbReference>
<dbReference type="EMBL" id="PVWP01000007">
    <property type="protein sequence ID" value="PSB36988.1"/>
    <property type="molecule type" value="Genomic_DNA"/>
</dbReference>
<sequence length="494" mass="53300">MPHPSLPPIAGREAEILALVQQSGPVALPRTNLRLEAITSAFACALHMHQPTIPAGADGALISHLQYMLEHPGEGDNHNAEPFAHCYRRLADLIPQLIGEGANPRIMLDYSGNLLWGFQQMGRADILEALTVLACDPSVVPHVEWLGTFWSHAVAPSTPIPDLKLQILAWQHHFAALFGSEALQRVKGFSPPEMHLPNHPDTLFAFVSALRDCGYRWLLVQEHSVENPDGSSLTREQTLLPNRLVARSSSGEEVSITALIKTQGSDTKLVGQMQPCYEALGLGRLPLGGTAVPALVAQIADGENGGVMMNEFPPAFLQAHRRLAAQDGGGSGGTVAINGSEYLELLEAAGVGDAAFPVIQAVGQHRLWQHIGATPTPQTVETAITGLQAGDPSFSMAGASWTNDLSWVEGYANVLEPMNLLSARFHQVFDPLVAEDPAVTRTQPYQEALLHLLLLETSCFRYWGQGTWTDYAREIHRRGEAAIARVASALGALA</sequence>
<name>A0ABX5F646_9CHRO</name>
<evidence type="ECO:0000313" key="2">
    <source>
        <dbReference type="Proteomes" id="UP000238218"/>
    </source>
</evidence>
<proteinExistence type="predicted"/>
<protein>
    <submittedName>
        <fullName evidence="1">Glycosyl hydrolase family 57</fullName>
    </submittedName>
</protein>
<reference evidence="1 2" key="1">
    <citation type="submission" date="2018-03" db="EMBL/GenBank/DDBJ databases">
        <title>The ancient ancestry and fast evolution of plastids.</title>
        <authorList>
            <person name="Moore K.R."/>
            <person name="Magnabosco C."/>
            <person name="Momper L."/>
            <person name="Gold D.A."/>
            <person name="Bosak T."/>
            <person name="Fournier G.P."/>
        </authorList>
    </citation>
    <scope>NUCLEOTIDE SEQUENCE [LARGE SCALE GENOMIC DNA]</scope>
    <source>
        <strain evidence="1 2">CCALA 015</strain>
    </source>
</reference>
<dbReference type="SUPFAM" id="SSF88713">
    <property type="entry name" value="Glycoside hydrolase/deacetylase"/>
    <property type="match status" value="1"/>
</dbReference>